<accession>A0A327JK05</accession>
<proteinExistence type="inferred from homology"/>
<gene>
    <name evidence="9" type="ORF">CH339_14455</name>
</gene>
<feature type="compositionally biased region" description="Polar residues" evidence="6">
    <location>
        <begin position="423"/>
        <end position="434"/>
    </location>
</feature>
<dbReference type="EMBL" id="NPEV01000031">
    <property type="protein sequence ID" value="RAI26411.1"/>
    <property type="molecule type" value="Genomic_DNA"/>
</dbReference>
<dbReference type="Gene3D" id="1.10.443.10">
    <property type="entry name" value="Intergrase catalytic core"/>
    <property type="match status" value="1"/>
</dbReference>
<evidence type="ECO:0000256" key="2">
    <source>
        <dbReference type="ARBA" id="ARBA00022908"/>
    </source>
</evidence>
<dbReference type="Proteomes" id="UP000249299">
    <property type="component" value="Unassembled WGS sequence"/>
</dbReference>
<dbReference type="AlphaFoldDB" id="A0A327JK05"/>
<dbReference type="GO" id="GO:0015074">
    <property type="term" value="P:DNA integration"/>
    <property type="evidence" value="ECO:0007669"/>
    <property type="project" value="UniProtKB-KW"/>
</dbReference>
<dbReference type="GO" id="GO:0006310">
    <property type="term" value="P:DNA recombination"/>
    <property type="evidence" value="ECO:0007669"/>
    <property type="project" value="UniProtKB-KW"/>
</dbReference>
<evidence type="ECO:0000256" key="6">
    <source>
        <dbReference type="SAM" id="MobiDB-lite"/>
    </source>
</evidence>
<feature type="region of interest" description="Disordered" evidence="6">
    <location>
        <begin position="408"/>
        <end position="434"/>
    </location>
</feature>
<evidence type="ECO:0000256" key="4">
    <source>
        <dbReference type="ARBA" id="ARBA00023172"/>
    </source>
</evidence>
<keyword evidence="2" id="KW-0229">DNA integration</keyword>
<dbReference type="Gene3D" id="1.10.150.130">
    <property type="match status" value="1"/>
</dbReference>
<dbReference type="InterPro" id="IPR013762">
    <property type="entry name" value="Integrase-like_cat_sf"/>
</dbReference>
<feature type="domain" description="Core-binding (CB)" evidence="8">
    <location>
        <begin position="96"/>
        <end position="204"/>
    </location>
</feature>
<dbReference type="PROSITE" id="PS51900">
    <property type="entry name" value="CB"/>
    <property type="match status" value="1"/>
</dbReference>
<dbReference type="PROSITE" id="PS51898">
    <property type="entry name" value="TYR_RECOMBINASE"/>
    <property type="match status" value="1"/>
</dbReference>
<dbReference type="PANTHER" id="PTHR30629">
    <property type="entry name" value="PROPHAGE INTEGRASE"/>
    <property type="match status" value="1"/>
</dbReference>
<evidence type="ECO:0000313" key="9">
    <source>
        <dbReference type="EMBL" id="RAI26411.1"/>
    </source>
</evidence>
<feature type="domain" description="Tyr recombinase" evidence="7">
    <location>
        <begin position="224"/>
        <end position="399"/>
    </location>
</feature>
<dbReference type="CDD" id="cd00796">
    <property type="entry name" value="INT_Rci_Hp1_C"/>
    <property type="match status" value="1"/>
</dbReference>
<evidence type="ECO:0000259" key="7">
    <source>
        <dbReference type="PROSITE" id="PS51898"/>
    </source>
</evidence>
<protein>
    <submittedName>
        <fullName evidence="9">Integrase</fullName>
    </submittedName>
</protein>
<dbReference type="InterPro" id="IPR002104">
    <property type="entry name" value="Integrase_catalytic"/>
</dbReference>
<dbReference type="PANTHER" id="PTHR30629:SF2">
    <property type="entry name" value="PROPHAGE INTEGRASE INTS-RELATED"/>
    <property type="match status" value="1"/>
</dbReference>
<keyword evidence="10" id="KW-1185">Reference proteome</keyword>
<organism evidence="9 10">
    <name type="scientific">Rhodobium orientis</name>
    <dbReference type="NCBI Taxonomy" id="34017"/>
    <lineage>
        <taxon>Bacteria</taxon>
        <taxon>Pseudomonadati</taxon>
        <taxon>Pseudomonadota</taxon>
        <taxon>Alphaproteobacteria</taxon>
        <taxon>Hyphomicrobiales</taxon>
        <taxon>Rhodobiaceae</taxon>
        <taxon>Rhodobium</taxon>
    </lineage>
</organism>
<dbReference type="InterPro" id="IPR050808">
    <property type="entry name" value="Phage_Integrase"/>
</dbReference>
<dbReference type="OrthoDB" id="7615137at2"/>
<dbReference type="Pfam" id="PF13356">
    <property type="entry name" value="Arm-DNA-bind_3"/>
    <property type="match status" value="1"/>
</dbReference>
<sequence>MPRLTKTVVERAKPREKQFTIWCSDLKGFGAFILPSGTRTYFVDYRNAQDVRRRMSLGRHGVITAEQARKLAIEALADVSRGEDPAGERVTRRKSLTVQELCENYMDAAENGLILGKGNRPKKESTLYVDRGRIDRHIVPLLGSKRVIDVSKADINKFLRDVATGKTAKVAKTDKLRGKSIVRGGNGTAARTTGLLGGIFSFAVSEGLIETNPVLGVKRPADNRRERRLTPDEYRQLGRALCQASAEGETTQVVDGAWLLALSGCRLGEITNLKWDEVDEGGGCLRLTDSKEGASVRPIGLAFLNHVRMIDRDDDCDTVLAPARGGSSFGGMPNGWRRIARRANLEGVTPHTLRHSYASVAGDLGYSEPTIAALLGHSAGSVTSRYVHHLDEVLVAAANRVAEEICSTMTSPQPETSARKRSSSMLQSADQVSA</sequence>
<dbReference type="InterPro" id="IPR025166">
    <property type="entry name" value="Integrase_DNA_bind_dom"/>
</dbReference>
<comment type="similarity">
    <text evidence="1">Belongs to the 'phage' integrase family.</text>
</comment>
<reference evidence="9 10" key="1">
    <citation type="submission" date="2017-07" db="EMBL/GenBank/DDBJ databases">
        <title>Draft Genome Sequences of Select Purple Nonsulfur Bacteria.</title>
        <authorList>
            <person name="Lasarre B."/>
            <person name="Mckinlay J.B."/>
        </authorList>
    </citation>
    <scope>NUCLEOTIDE SEQUENCE [LARGE SCALE GENOMIC DNA]</scope>
    <source>
        <strain evidence="9 10">DSM 11290</strain>
    </source>
</reference>
<dbReference type="Gene3D" id="3.30.160.390">
    <property type="entry name" value="Integrase, DNA-binding domain"/>
    <property type="match status" value="1"/>
</dbReference>
<dbReference type="Pfam" id="PF00589">
    <property type="entry name" value="Phage_integrase"/>
    <property type="match status" value="1"/>
</dbReference>
<dbReference type="InterPro" id="IPR038488">
    <property type="entry name" value="Integrase_DNA-bd_sf"/>
</dbReference>
<dbReference type="InterPro" id="IPR044068">
    <property type="entry name" value="CB"/>
</dbReference>
<evidence type="ECO:0000256" key="5">
    <source>
        <dbReference type="PROSITE-ProRule" id="PRU01248"/>
    </source>
</evidence>
<keyword evidence="4" id="KW-0233">DNA recombination</keyword>
<dbReference type="RefSeq" id="WP_111435083.1">
    <property type="nucleotide sequence ID" value="NZ_JACIGG010000009.1"/>
</dbReference>
<evidence type="ECO:0000259" key="8">
    <source>
        <dbReference type="PROSITE" id="PS51900"/>
    </source>
</evidence>
<evidence type="ECO:0000313" key="10">
    <source>
        <dbReference type="Proteomes" id="UP000249299"/>
    </source>
</evidence>
<dbReference type="GO" id="GO:0003677">
    <property type="term" value="F:DNA binding"/>
    <property type="evidence" value="ECO:0007669"/>
    <property type="project" value="UniProtKB-UniRule"/>
</dbReference>
<dbReference type="InterPro" id="IPR010998">
    <property type="entry name" value="Integrase_recombinase_N"/>
</dbReference>
<dbReference type="SUPFAM" id="SSF56349">
    <property type="entry name" value="DNA breaking-rejoining enzymes"/>
    <property type="match status" value="1"/>
</dbReference>
<evidence type="ECO:0000256" key="1">
    <source>
        <dbReference type="ARBA" id="ARBA00008857"/>
    </source>
</evidence>
<keyword evidence="3 5" id="KW-0238">DNA-binding</keyword>
<dbReference type="InterPro" id="IPR011010">
    <property type="entry name" value="DNA_brk_join_enz"/>
</dbReference>
<evidence type="ECO:0000256" key="3">
    <source>
        <dbReference type="ARBA" id="ARBA00023125"/>
    </source>
</evidence>
<name>A0A327JK05_9HYPH</name>
<comment type="caution">
    <text evidence="9">The sequence shown here is derived from an EMBL/GenBank/DDBJ whole genome shotgun (WGS) entry which is preliminary data.</text>
</comment>